<dbReference type="SUPFAM" id="SSF53850">
    <property type="entry name" value="Periplasmic binding protein-like II"/>
    <property type="match status" value="1"/>
</dbReference>
<evidence type="ECO:0000313" key="1">
    <source>
        <dbReference type="EMBL" id="TNJ63950.1"/>
    </source>
</evidence>
<name>A0A5C4T5F1_9BACL</name>
<reference evidence="1 2" key="1">
    <citation type="submission" date="2019-05" db="EMBL/GenBank/DDBJ databases">
        <title>We sequenced the genome of Paenibacillus hemerocallicola KCTC 33185 for further insight into its adaptation and study the phylogeny of Paenibacillus.</title>
        <authorList>
            <person name="Narsing Rao M.P."/>
        </authorList>
    </citation>
    <scope>NUCLEOTIDE SEQUENCE [LARGE SCALE GENOMIC DNA]</scope>
    <source>
        <strain evidence="1 2">KCTC 33185</strain>
    </source>
</reference>
<keyword evidence="2" id="KW-1185">Reference proteome</keyword>
<dbReference type="Proteomes" id="UP000307943">
    <property type="component" value="Unassembled WGS sequence"/>
</dbReference>
<dbReference type="InterPro" id="IPR050490">
    <property type="entry name" value="Bact_solute-bd_prot1"/>
</dbReference>
<evidence type="ECO:0000313" key="2">
    <source>
        <dbReference type="Proteomes" id="UP000307943"/>
    </source>
</evidence>
<dbReference type="InterPro" id="IPR006059">
    <property type="entry name" value="SBP"/>
</dbReference>
<comment type="caution">
    <text evidence="1">The sequence shown here is derived from an EMBL/GenBank/DDBJ whole genome shotgun (WGS) entry which is preliminary data.</text>
</comment>
<dbReference type="PANTHER" id="PTHR43649">
    <property type="entry name" value="ARABINOSE-BINDING PROTEIN-RELATED"/>
    <property type="match status" value="1"/>
</dbReference>
<dbReference type="Pfam" id="PF01547">
    <property type="entry name" value="SBP_bac_1"/>
    <property type="match status" value="1"/>
</dbReference>
<dbReference type="AlphaFoldDB" id="A0A5C4T5F1"/>
<organism evidence="1 2">
    <name type="scientific">Paenibacillus hemerocallicola</name>
    <dbReference type="NCBI Taxonomy" id="1172614"/>
    <lineage>
        <taxon>Bacteria</taxon>
        <taxon>Bacillati</taxon>
        <taxon>Bacillota</taxon>
        <taxon>Bacilli</taxon>
        <taxon>Bacillales</taxon>
        <taxon>Paenibacillaceae</taxon>
        <taxon>Paenibacillus</taxon>
    </lineage>
</organism>
<accession>A0A5C4T5F1</accession>
<gene>
    <name evidence="1" type="ORF">FE784_22565</name>
</gene>
<proteinExistence type="predicted"/>
<dbReference type="Gene3D" id="3.40.190.10">
    <property type="entry name" value="Periplasmic binding protein-like II"/>
    <property type="match status" value="1"/>
</dbReference>
<dbReference type="EMBL" id="VDCQ01000035">
    <property type="protein sequence ID" value="TNJ63950.1"/>
    <property type="molecule type" value="Genomic_DNA"/>
</dbReference>
<dbReference type="PANTHER" id="PTHR43649:SF12">
    <property type="entry name" value="DIACETYLCHITOBIOSE BINDING PROTEIN DASA"/>
    <property type="match status" value="1"/>
</dbReference>
<dbReference type="OrthoDB" id="2675752at2"/>
<protein>
    <submittedName>
        <fullName evidence="1">Extracellular solute-binding protein</fullName>
    </submittedName>
</protein>
<sequence length="480" mass="55323">MLNWKKSIKKPRYNNHEGKERGSPLRFVPLFALASVIFLFSLAGCRPDDRENVQEWKPMEEHTQVSLKIMYPSEERFYVKYGNLFMSKYPNVNVEVASMEKVYSTSNNQTAAMEEFINKEQPDVLYLWNMDQYIRYAAEGRLYALDTIIRQDRFDLTALAPAVIELLRSKGEGRLYGLGNSYYALALFYNKDLFDQYGAPYPKDRMSWDKAYDLARKFSAGSDKNSGIYGLQFKNGTHPYYFVQSIGGGQRLEIIDPDLKKVQVAAEAWDKIIRKTSDEYKTGSLYLDSDSLHDKPVFSDPRKRDPFISGKTAMAIDDPSLLAILKEKETRKETMFDWDLVTVPVDPKHSDTGSDFMITDLFAINSRSSQLRPAWEFIKYIHDDEYSKIKSRTERGLMTRVKYSNEKYGRNLEAFYTLKPADTLLQIGYSQIPFDVQHEFAIIAVSEIGAIFSGEKTSKEAIRTLQVKGQELLDNAIYTE</sequence>